<dbReference type="InterPro" id="IPR001248">
    <property type="entry name" value="Pur-cyt_permease"/>
</dbReference>
<comment type="caution">
    <text evidence="7">The sequence shown here is derived from an EMBL/GenBank/DDBJ whole genome shotgun (WGS) entry which is preliminary data.</text>
</comment>
<dbReference type="Proteomes" id="UP000528457">
    <property type="component" value="Unassembled WGS sequence"/>
</dbReference>
<dbReference type="PANTHER" id="PTHR30569">
    <property type="entry name" value="CYTOSINE TRANSPORTER CODB"/>
    <property type="match status" value="1"/>
</dbReference>
<dbReference type="GO" id="GO:0005886">
    <property type="term" value="C:plasma membrane"/>
    <property type="evidence" value="ECO:0007669"/>
    <property type="project" value="TreeGrafter"/>
</dbReference>
<keyword evidence="4 6" id="KW-1133">Transmembrane helix</keyword>
<evidence type="ECO:0000313" key="7">
    <source>
        <dbReference type="EMBL" id="MBB6521135.1"/>
    </source>
</evidence>
<reference evidence="7 8" key="1">
    <citation type="submission" date="2020-08" db="EMBL/GenBank/DDBJ databases">
        <title>Genomic Encyclopedia of Type Strains, Phase IV (KMG-IV): sequencing the most valuable type-strain genomes for metagenomic binning, comparative biology and taxonomic classification.</title>
        <authorList>
            <person name="Goeker M."/>
        </authorList>
    </citation>
    <scope>NUCLEOTIDE SEQUENCE [LARGE SCALE GENOMIC DNA]</scope>
    <source>
        <strain evidence="7 8">DSM 22368</strain>
    </source>
</reference>
<dbReference type="PANTHER" id="PTHR30569:SF0">
    <property type="entry name" value="CYTOSINE PERMEASE"/>
    <property type="match status" value="1"/>
</dbReference>
<evidence type="ECO:0000256" key="1">
    <source>
        <dbReference type="ARBA" id="ARBA00004141"/>
    </source>
</evidence>
<feature type="transmembrane region" description="Helical" evidence="6">
    <location>
        <begin position="229"/>
        <end position="254"/>
    </location>
</feature>
<organism evidence="7 8">
    <name type="scientific">Pseudoteredinibacter isoporae</name>
    <dbReference type="NCBI Taxonomy" id="570281"/>
    <lineage>
        <taxon>Bacteria</taxon>
        <taxon>Pseudomonadati</taxon>
        <taxon>Pseudomonadota</taxon>
        <taxon>Gammaproteobacteria</taxon>
        <taxon>Cellvibrionales</taxon>
        <taxon>Cellvibrionaceae</taxon>
        <taxon>Pseudoteredinibacter</taxon>
    </lineage>
</organism>
<keyword evidence="3 6" id="KW-0812">Transmembrane</keyword>
<feature type="transmembrane region" description="Helical" evidence="6">
    <location>
        <begin position="97"/>
        <end position="116"/>
    </location>
</feature>
<feature type="transmembrane region" description="Helical" evidence="6">
    <location>
        <begin position="161"/>
        <end position="178"/>
    </location>
</feature>
<feature type="transmembrane region" description="Helical" evidence="6">
    <location>
        <begin position="198"/>
        <end position="217"/>
    </location>
</feature>
<dbReference type="InParanoid" id="A0A7X0JRV3"/>
<sequence>MDKAQEDFSREPVPQEKTLSGVHIALVIIGGTIGIPVYLMSANLGGSLGLAQAGPAFLLGCLVLACLGALTSLSGSRSHLSTYMLVAFAFGRSGAKLVNFIIALSLLGWYAVTMNVFAQAMDSMVQDLSGYRVQHAWYIVIGSLMMCGVSIAGFQGIDKLALMLVPIMLVFLLYAALLATETKALSDMLSAQQPALSFSQAVSAVIGSYIVGVVIQPDYSRFARNDRHAMWAVFFALGISFPIVMLLSAVPGVATGEQDLVKIMIMLGIGVPAFILLLLGSWSSNVLSLYSSSLSVATIFTRVHLWKIILIIGFLGTLLAFLNAQTYLVDFLLLLGIAIPPVAGIYAIEVLLFRRGHCDVRQLDEEPPFNRAAFFAWGAAILFGWLSQNQVLSLVSVSAIDSLAVACALYTMLKLPKRFLATLEY</sequence>
<feature type="transmembrane region" description="Helical" evidence="6">
    <location>
        <begin position="260"/>
        <end position="282"/>
    </location>
</feature>
<comment type="similarity">
    <text evidence="2">Belongs to the purine-cytosine permease (2.A.39) family.</text>
</comment>
<feature type="transmembrane region" description="Helical" evidence="6">
    <location>
        <begin position="392"/>
        <end position="413"/>
    </location>
</feature>
<evidence type="ECO:0000256" key="6">
    <source>
        <dbReference type="SAM" id="Phobius"/>
    </source>
</evidence>
<protein>
    <submittedName>
        <fullName evidence="7">Cytosine permease</fullName>
    </submittedName>
</protein>
<evidence type="ECO:0000256" key="5">
    <source>
        <dbReference type="ARBA" id="ARBA00023136"/>
    </source>
</evidence>
<dbReference type="FunCoup" id="A0A7X0JRV3">
    <property type="interactions" value="35"/>
</dbReference>
<feature type="transmembrane region" description="Helical" evidence="6">
    <location>
        <begin position="136"/>
        <end position="154"/>
    </location>
</feature>
<dbReference type="AlphaFoldDB" id="A0A7X0JRV3"/>
<name>A0A7X0JRV3_9GAMM</name>
<keyword evidence="8" id="KW-1185">Reference proteome</keyword>
<accession>A0A7X0JRV3</accession>
<proteinExistence type="inferred from homology"/>
<evidence type="ECO:0000313" key="8">
    <source>
        <dbReference type="Proteomes" id="UP000528457"/>
    </source>
</evidence>
<evidence type="ECO:0000256" key="4">
    <source>
        <dbReference type="ARBA" id="ARBA00022989"/>
    </source>
</evidence>
<feature type="transmembrane region" description="Helical" evidence="6">
    <location>
        <begin position="21"/>
        <end position="41"/>
    </location>
</feature>
<dbReference type="EMBL" id="JACHHT010000001">
    <property type="protein sequence ID" value="MBB6521135.1"/>
    <property type="molecule type" value="Genomic_DNA"/>
</dbReference>
<evidence type="ECO:0000256" key="2">
    <source>
        <dbReference type="ARBA" id="ARBA00008974"/>
    </source>
</evidence>
<comment type="subcellular location">
    <subcellularLocation>
        <location evidence="1">Membrane</location>
        <topology evidence="1">Multi-pass membrane protein</topology>
    </subcellularLocation>
</comment>
<dbReference type="RefSeq" id="WP_166849335.1">
    <property type="nucleotide sequence ID" value="NZ_JAAONY010000001.1"/>
</dbReference>
<dbReference type="CDD" id="cd11484">
    <property type="entry name" value="SLC-NCS1sbd_CobB-like"/>
    <property type="match status" value="1"/>
</dbReference>
<dbReference type="Pfam" id="PF02133">
    <property type="entry name" value="Transp_cyt_pur"/>
    <property type="match status" value="1"/>
</dbReference>
<keyword evidence="5 6" id="KW-0472">Membrane</keyword>
<gene>
    <name evidence="7" type="ORF">HNR48_001413</name>
</gene>
<dbReference type="Gene3D" id="1.10.4160.10">
    <property type="entry name" value="Hydantoin permease"/>
    <property type="match status" value="1"/>
</dbReference>
<feature type="transmembrane region" description="Helical" evidence="6">
    <location>
        <begin position="53"/>
        <end position="76"/>
    </location>
</feature>
<feature type="transmembrane region" description="Helical" evidence="6">
    <location>
        <begin position="328"/>
        <end position="348"/>
    </location>
</feature>
<evidence type="ECO:0000256" key="3">
    <source>
        <dbReference type="ARBA" id="ARBA00022692"/>
    </source>
</evidence>
<dbReference type="GO" id="GO:0015209">
    <property type="term" value="F:cytosine transmembrane transporter activity"/>
    <property type="evidence" value="ECO:0007669"/>
    <property type="project" value="InterPro"/>
</dbReference>
<feature type="transmembrane region" description="Helical" evidence="6">
    <location>
        <begin position="303"/>
        <end position="322"/>
    </location>
</feature>
<dbReference type="InterPro" id="IPR030191">
    <property type="entry name" value="CodB"/>
</dbReference>